<dbReference type="NCBIfam" id="TIGR00688">
    <property type="entry name" value="rarD"/>
    <property type="match status" value="1"/>
</dbReference>
<dbReference type="Proteomes" id="UP000198956">
    <property type="component" value="Unassembled WGS sequence"/>
</dbReference>
<dbReference type="RefSeq" id="WP_057899023.1">
    <property type="nucleotide sequence ID" value="NZ_CP080764.1"/>
</dbReference>
<feature type="transmembrane region" description="Helical" evidence="8">
    <location>
        <begin position="212"/>
        <end position="234"/>
    </location>
</feature>
<evidence type="ECO:0000313" key="11">
    <source>
        <dbReference type="EMBL" id="SDG81370.1"/>
    </source>
</evidence>
<dbReference type="InterPro" id="IPR037185">
    <property type="entry name" value="EmrE-like"/>
</dbReference>
<feature type="transmembrane region" description="Helical" evidence="8">
    <location>
        <begin position="76"/>
        <end position="96"/>
    </location>
</feature>
<feature type="transmembrane region" description="Helical" evidence="8">
    <location>
        <begin position="132"/>
        <end position="148"/>
    </location>
</feature>
<evidence type="ECO:0000256" key="4">
    <source>
        <dbReference type="ARBA" id="ARBA00022475"/>
    </source>
</evidence>
<keyword evidence="13" id="KW-1185">Reference proteome</keyword>
<reference evidence="10 13" key="2">
    <citation type="submission" date="2021-08" db="EMBL/GenBank/DDBJ databases">
        <title>Complete genome sequence of the strain Aneurinibacillus thermoaerophilus CCM 8960.</title>
        <authorList>
            <person name="Musilova J."/>
            <person name="Kourilova X."/>
            <person name="Pernicova I."/>
            <person name="Bezdicek M."/>
            <person name="Lengerova M."/>
            <person name="Obruca S."/>
            <person name="Sedlar K."/>
        </authorList>
    </citation>
    <scope>NUCLEOTIDE SEQUENCE [LARGE SCALE GENOMIC DNA]</scope>
    <source>
        <strain evidence="10 13">CCM 8960</strain>
    </source>
</reference>
<evidence type="ECO:0000256" key="8">
    <source>
        <dbReference type="SAM" id="Phobius"/>
    </source>
</evidence>
<comment type="subcellular location">
    <subcellularLocation>
        <location evidence="1">Cell membrane</location>
        <topology evidence="1">Multi-pass membrane protein</topology>
    </subcellularLocation>
</comment>
<keyword evidence="4" id="KW-1003">Cell membrane</keyword>
<dbReference type="Proteomes" id="UP000826616">
    <property type="component" value="Chromosome"/>
</dbReference>
<feature type="transmembrane region" description="Helical" evidence="8">
    <location>
        <begin position="180"/>
        <end position="200"/>
    </location>
</feature>
<dbReference type="EMBL" id="FNDE01000003">
    <property type="protein sequence ID" value="SDG81370.1"/>
    <property type="molecule type" value="Genomic_DNA"/>
</dbReference>
<sequence length="318" mass="35702">MKHEEEEREKAAGVAYIVIAYVVWGLLPLYWKYLDDIPAFEILAHRIFWSFVFVVFLLFFYRRWNVFATAFKNRNNLLFAFFSSVLISANWFVYIWGVNNGHVVEASLGYYINPLLNVVLGVLVLRERLTGWQITALALASVGVAILTVQHGRIPWIAVALATTFALYGLVKKKAQTEALVGLVLETAFMAPLALMYILLLETRGSGALGYGSSLTLLMLVGTGVVTALPLLWFAKGARVVPLSTIGFIQYVSPTISLLIGVFVFKEAFTFVHLVSFSLIWSALLLYSLSYTNVLSPLSRYRKPGSYSGQLREKKHFH</sequence>
<feature type="transmembrane region" description="Helical" evidence="8">
    <location>
        <begin position="108"/>
        <end position="125"/>
    </location>
</feature>
<evidence type="ECO:0000256" key="2">
    <source>
        <dbReference type="ARBA" id="ARBA00007362"/>
    </source>
</evidence>
<accession>A0A1G7XCR5</accession>
<gene>
    <name evidence="10" type="primary">rarD</name>
    <name evidence="10" type="ORF">K3F53_08190</name>
    <name evidence="11" type="ORF">SAMN04489735_1003113</name>
</gene>
<evidence type="ECO:0000256" key="5">
    <source>
        <dbReference type="ARBA" id="ARBA00022692"/>
    </source>
</evidence>
<feature type="transmembrane region" description="Helical" evidence="8">
    <location>
        <begin position="43"/>
        <end position="64"/>
    </location>
</feature>
<evidence type="ECO:0000256" key="1">
    <source>
        <dbReference type="ARBA" id="ARBA00004651"/>
    </source>
</evidence>
<dbReference type="OrthoDB" id="369870at2"/>
<dbReference type="GO" id="GO:0005886">
    <property type="term" value="C:plasma membrane"/>
    <property type="evidence" value="ECO:0007669"/>
    <property type="project" value="UniProtKB-SubCell"/>
</dbReference>
<proteinExistence type="inferred from homology"/>
<dbReference type="GeneID" id="97141346"/>
<evidence type="ECO:0000256" key="7">
    <source>
        <dbReference type="ARBA" id="ARBA00023136"/>
    </source>
</evidence>
<feature type="transmembrane region" description="Helical" evidence="8">
    <location>
        <begin position="12"/>
        <end position="31"/>
    </location>
</feature>
<dbReference type="InterPro" id="IPR004626">
    <property type="entry name" value="RarD"/>
</dbReference>
<evidence type="ECO:0000259" key="9">
    <source>
        <dbReference type="Pfam" id="PF00892"/>
    </source>
</evidence>
<dbReference type="PANTHER" id="PTHR22911">
    <property type="entry name" value="ACYL-MALONYL CONDENSING ENZYME-RELATED"/>
    <property type="match status" value="1"/>
</dbReference>
<dbReference type="Pfam" id="PF00892">
    <property type="entry name" value="EamA"/>
    <property type="match status" value="1"/>
</dbReference>
<evidence type="ECO:0000313" key="12">
    <source>
        <dbReference type="Proteomes" id="UP000198956"/>
    </source>
</evidence>
<evidence type="ECO:0000256" key="6">
    <source>
        <dbReference type="ARBA" id="ARBA00022989"/>
    </source>
</evidence>
<keyword evidence="7 8" id="KW-0472">Membrane</keyword>
<dbReference type="InterPro" id="IPR000620">
    <property type="entry name" value="EamA_dom"/>
</dbReference>
<name>A0A1G7XCR5_ANETH</name>
<evidence type="ECO:0000256" key="3">
    <source>
        <dbReference type="ARBA" id="ARBA00022448"/>
    </source>
</evidence>
<comment type="similarity">
    <text evidence="2">Belongs to the EamA transporter family.</text>
</comment>
<dbReference type="PANTHER" id="PTHR22911:SF137">
    <property type="entry name" value="SOLUTE CARRIER FAMILY 35 MEMBER G2-RELATED"/>
    <property type="match status" value="1"/>
</dbReference>
<organism evidence="11 12">
    <name type="scientific">Aneurinibacillus thermoaerophilus</name>
    <dbReference type="NCBI Taxonomy" id="143495"/>
    <lineage>
        <taxon>Bacteria</taxon>
        <taxon>Bacillati</taxon>
        <taxon>Bacillota</taxon>
        <taxon>Bacilli</taxon>
        <taxon>Bacillales</taxon>
        <taxon>Paenibacillaceae</taxon>
        <taxon>Aneurinibacillus group</taxon>
        <taxon>Aneurinibacillus</taxon>
    </lineage>
</organism>
<feature type="transmembrane region" description="Helical" evidence="8">
    <location>
        <begin position="154"/>
        <end position="171"/>
    </location>
</feature>
<reference evidence="11 12" key="1">
    <citation type="submission" date="2016-10" db="EMBL/GenBank/DDBJ databases">
        <authorList>
            <person name="de Groot N.N."/>
        </authorList>
    </citation>
    <scope>NUCLEOTIDE SEQUENCE [LARGE SCALE GENOMIC DNA]</scope>
    <source>
        <strain evidence="11 12">L 420-91</strain>
    </source>
</reference>
<protein>
    <submittedName>
        <fullName evidence="11">Chloramphenicol-sensitive protein RarD</fullName>
    </submittedName>
    <submittedName>
        <fullName evidence="10">EamA family transporter RarD</fullName>
    </submittedName>
</protein>
<dbReference type="SUPFAM" id="SSF103481">
    <property type="entry name" value="Multidrug resistance efflux transporter EmrE"/>
    <property type="match status" value="2"/>
</dbReference>
<evidence type="ECO:0000313" key="13">
    <source>
        <dbReference type="Proteomes" id="UP000826616"/>
    </source>
</evidence>
<evidence type="ECO:0000313" key="10">
    <source>
        <dbReference type="EMBL" id="QYY44145.1"/>
    </source>
</evidence>
<feature type="transmembrane region" description="Helical" evidence="8">
    <location>
        <begin position="246"/>
        <end position="265"/>
    </location>
</feature>
<keyword evidence="5 8" id="KW-0812">Transmembrane</keyword>
<dbReference type="EMBL" id="CP080764">
    <property type="protein sequence ID" value="QYY44145.1"/>
    <property type="molecule type" value="Genomic_DNA"/>
</dbReference>
<feature type="transmembrane region" description="Helical" evidence="8">
    <location>
        <begin position="271"/>
        <end position="294"/>
    </location>
</feature>
<keyword evidence="6 8" id="KW-1133">Transmembrane helix</keyword>
<feature type="domain" description="EamA" evidence="9">
    <location>
        <begin position="13"/>
        <end position="148"/>
    </location>
</feature>
<dbReference type="AlphaFoldDB" id="A0A1G7XCR5"/>
<keyword evidence="3" id="KW-0813">Transport</keyword>